<dbReference type="Gene3D" id="3.90.1150.10">
    <property type="entry name" value="Aspartate Aminotransferase, domain 1"/>
    <property type="match status" value="1"/>
</dbReference>
<organism evidence="6">
    <name type="scientific">human gut metagenome</name>
    <dbReference type="NCBI Taxonomy" id="408170"/>
    <lineage>
        <taxon>unclassified sequences</taxon>
        <taxon>metagenomes</taxon>
        <taxon>organismal metagenomes</taxon>
    </lineage>
</organism>
<dbReference type="AlphaFoldDB" id="W1XB64"/>
<keyword evidence="5" id="KW-0663">Pyridoxal phosphate</keyword>
<comment type="similarity">
    <text evidence="2">Belongs to the class-I pyridoxal-phosphate-dependent aminotransferase family.</text>
</comment>
<dbReference type="PANTHER" id="PTHR46383:SF1">
    <property type="entry name" value="ASPARTATE AMINOTRANSFERASE"/>
    <property type="match status" value="1"/>
</dbReference>
<evidence type="ECO:0000256" key="3">
    <source>
        <dbReference type="ARBA" id="ARBA00022576"/>
    </source>
</evidence>
<dbReference type="EMBL" id="AZMM01016923">
    <property type="protein sequence ID" value="ETJ27602.1"/>
    <property type="molecule type" value="Genomic_DNA"/>
</dbReference>
<dbReference type="GO" id="GO:0008483">
    <property type="term" value="F:transaminase activity"/>
    <property type="evidence" value="ECO:0007669"/>
    <property type="project" value="UniProtKB-KW"/>
</dbReference>
<dbReference type="PANTHER" id="PTHR46383">
    <property type="entry name" value="ASPARTATE AMINOTRANSFERASE"/>
    <property type="match status" value="1"/>
</dbReference>
<evidence type="ECO:0000256" key="5">
    <source>
        <dbReference type="ARBA" id="ARBA00022898"/>
    </source>
</evidence>
<dbReference type="SUPFAM" id="SSF53383">
    <property type="entry name" value="PLP-dependent transferases"/>
    <property type="match status" value="1"/>
</dbReference>
<name>W1XB64_9ZZZZ</name>
<proteinExistence type="inferred from homology"/>
<evidence type="ECO:0000256" key="1">
    <source>
        <dbReference type="ARBA" id="ARBA00001933"/>
    </source>
</evidence>
<evidence type="ECO:0000256" key="2">
    <source>
        <dbReference type="ARBA" id="ARBA00007441"/>
    </source>
</evidence>
<reference evidence="6" key="1">
    <citation type="submission" date="2013-12" db="EMBL/GenBank/DDBJ databases">
        <title>A Varibaculum cambriense genome reconstructed from a premature infant gut community with otherwise low bacterial novelty that shifts toward anaerobic metabolism during the third week of life.</title>
        <authorList>
            <person name="Brown C.T."/>
            <person name="Sharon I."/>
            <person name="Thomas B.C."/>
            <person name="Castelle C.J."/>
            <person name="Morowitz M.J."/>
            <person name="Banfield J.F."/>
        </authorList>
    </citation>
    <scope>NUCLEOTIDE SEQUENCE</scope>
</reference>
<dbReference type="InterPro" id="IPR050596">
    <property type="entry name" value="AspAT/PAT-like"/>
</dbReference>
<evidence type="ECO:0000313" key="6">
    <source>
        <dbReference type="EMBL" id="ETJ27602.1"/>
    </source>
</evidence>
<keyword evidence="4" id="KW-0808">Transferase</keyword>
<evidence type="ECO:0008006" key="7">
    <source>
        <dbReference type="Google" id="ProtNLM"/>
    </source>
</evidence>
<comment type="caution">
    <text evidence="6">The sequence shown here is derived from an EMBL/GenBank/DDBJ whole genome shotgun (WGS) entry which is preliminary data.</text>
</comment>
<protein>
    <recommendedName>
        <fullName evidence="7">Aspartate aminotransferase</fullName>
    </recommendedName>
</protein>
<comment type="cofactor">
    <cofactor evidence="1">
        <name>pyridoxal 5'-phosphate</name>
        <dbReference type="ChEBI" id="CHEBI:597326"/>
    </cofactor>
</comment>
<evidence type="ECO:0000256" key="4">
    <source>
        <dbReference type="ARBA" id="ARBA00022679"/>
    </source>
</evidence>
<dbReference type="InterPro" id="IPR015424">
    <property type="entry name" value="PyrdxlP-dep_Trfase"/>
</dbReference>
<sequence length="82" mass="8752">MILSNRVLDMEESVTLAAAARAKALKAQGRDILSLTLGEPDFPTPKNIQNAAISAIKDGRASFYTVTSGLPELKEAIVAYFA</sequence>
<dbReference type="InterPro" id="IPR015422">
    <property type="entry name" value="PyrdxlP-dep_Trfase_small"/>
</dbReference>
<feature type="non-terminal residue" evidence="6">
    <location>
        <position position="82"/>
    </location>
</feature>
<accession>W1XB64</accession>
<gene>
    <name evidence="6" type="ORF">Q604_UNBC16923G0001</name>
</gene>
<keyword evidence="3" id="KW-0032">Aminotransferase</keyword>
<dbReference type="GO" id="GO:0006520">
    <property type="term" value="P:amino acid metabolic process"/>
    <property type="evidence" value="ECO:0007669"/>
    <property type="project" value="InterPro"/>
</dbReference>